<dbReference type="OrthoDB" id="5125431at2"/>
<evidence type="ECO:0000256" key="2">
    <source>
        <dbReference type="SAM" id="Phobius"/>
    </source>
</evidence>
<keyword evidence="2" id="KW-0812">Transmembrane</keyword>
<dbReference type="EMBL" id="RCUY01000009">
    <property type="protein sequence ID" value="RLP82378.1"/>
    <property type="molecule type" value="Genomic_DNA"/>
</dbReference>
<protein>
    <submittedName>
        <fullName evidence="3">Uncharacterized protein</fullName>
    </submittedName>
</protein>
<gene>
    <name evidence="3" type="ORF">D9V34_11385</name>
</gene>
<organism evidence="3 4">
    <name type="scientific">Mycetocola lacteus</name>
    <dbReference type="NCBI Taxonomy" id="76637"/>
    <lineage>
        <taxon>Bacteria</taxon>
        <taxon>Bacillati</taxon>
        <taxon>Actinomycetota</taxon>
        <taxon>Actinomycetes</taxon>
        <taxon>Micrococcales</taxon>
        <taxon>Microbacteriaceae</taxon>
        <taxon>Mycetocola</taxon>
    </lineage>
</organism>
<accession>A0A3L7ASG1</accession>
<name>A0A3L7ASG1_9MICO</name>
<keyword evidence="2" id="KW-0472">Membrane</keyword>
<dbReference type="RefSeq" id="WP_121688907.1">
    <property type="nucleotide sequence ID" value="NZ_RCUY01000009.1"/>
</dbReference>
<dbReference type="AlphaFoldDB" id="A0A3L7ASG1"/>
<evidence type="ECO:0000256" key="1">
    <source>
        <dbReference type="SAM" id="MobiDB-lite"/>
    </source>
</evidence>
<feature type="transmembrane region" description="Helical" evidence="2">
    <location>
        <begin position="20"/>
        <end position="45"/>
    </location>
</feature>
<reference evidence="3 4" key="1">
    <citation type="submission" date="2018-10" db="EMBL/GenBank/DDBJ databases">
        <authorList>
            <person name="Li J."/>
        </authorList>
    </citation>
    <scope>NUCLEOTIDE SEQUENCE [LARGE SCALE GENOMIC DNA]</scope>
    <source>
        <strain evidence="3 4">JCM 11654</strain>
    </source>
</reference>
<dbReference type="Proteomes" id="UP000269438">
    <property type="component" value="Unassembled WGS sequence"/>
</dbReference>
<proteinExistence type="predicted"/>
<feature type="region of interest" description="Disordered" evidence="1">
    <location>
        <begin position="206"/>
        <end position="227"/>
    </location>
</feature>
<evidence type="ECO:0000313" key="3">
    <source>
        <dbReference type="EMBL" id="RLP82378.1"/>
    </source>
</evidence>
<sequence length="227" mass="24376">MDTWHDFISWIGSDAAHPTLFSAAVTAVAILVSVIVSGLIVRGAIRALINRRDRDAKTAAIAALVDASTEAAVWASLTPQEQVLADRAVGQADITLRLLPVYGSALAANWSAHQLAELKRNSSAFGFQLDPVVAEFRDRLIEWQNKPRRAKKVFEEDLLRWRTDVTENPRVSPASDAWVAAPESAASGGAALGADTRTQQLIDDVAAIDPSARAAGADPERNTPHPL</sequence>
<keyword evidence="2" id="KW-1133">Transmembrane helix</keyword>
<evidence type="ECO:0000313" key="4">
    <source>
        <dbReference type="Proteomes" id="UP000269438"/>
    </source>
</evidence>
<feature type="compositionally biased region" description="Basic and acidic residues" evidence="1">
    <location>
        <begin position="218"/>
        <end position="227"/>
    </location>
</feature>
<keyword evidence="4" id="KW-1185">Reference proteome</keyword>
<comment type="caution">
    <text evidence="3">The sequence shown here is derived from an EMBL/GenBank/DDBJ whole genome shotgun (WGS) entry which is preliminary data.</text>
</comment>